<accession>A0ABS4R9B2</accession>
<protein>
    <submittedName>
        <fullName evidence="2">Uncharacterized protein</fullName>
    </submittedName>
</protein>
<dbReference type="RefSeq" id="WP_342590303.1">
    <property type="nucleotide sequence ID" value="NZ_JAGIKZ010000001.1"/>
</dbReference>
<keyword evidence="3" id="KW-1185">Reference proteome</keyword>
<proteinExistence type="predicted"/>
<comment type="caution">
    <text evidence="2">The sequence shown here is derived from an EMBL/GenBank/DDBJ whole genome shotgun (WGS) entry which is preliminary data.</text>
</comment>
<keyword evidence="1" id="KW-0812">Transmembrane</keyword>
<dbReference type="NCBIfam" id="NF041644">
    <property type="entry name" value="CBO0543_fam"/>
    <property type="match status" value="1"/>
</dbReference>
<reference evidence="2 3" key="1">
    <citation type="submission" date="2021-03" db="EMBL/GenBank/DDBJ databases">
        <title>Genomic Encyclopedia of Type Strains, Phase IV (KMG-IV): sequencing the most valuable type-strain genomes for metagenomic binning, comparative biology and taxonomic classification.</title>
        <authorList>
            <person name="Goeker M."/>
        </authorList>
    </citation>
    <scope>NUCLEOTIDE SEQUENCE [LARGE SCALE GENOMIC DNA]</scope>
    <source>
        <strain evidence="2 3">DSM 26675</strain>
    </source>
</reference>
<keyword evidence="1" id="KW-0472">Membrane</keyword>
<feature type="transmembrane region" description="Helical" evidence="1">
    <location>
        <begin position="96"/>
        <end position="116"/>
    </location>
</feature>
<evidence type="ECO:0000313" key="3">
    <source>
        <dbReference type="Proteomes" id="UP001519293"/>
    </source>
</evidence>
<feature type="transmembrane region" description="Helical" evidence="1">
    <location>
        <begin position="28"/>
        <end position="50"/>
    </location>
</feature>
<name>A0ABS4R9B2_9BACI</name>
<feature type="transmembrane region" description="Helical" evidence="1">
    <location>
        <begin position="128"/>
        <end position="147"/>
    </location>
</feature>
<gene>
    <name evidence="2" type="ORF">J2Z40_000040</name>
</gene>
<evidence type="ECO:0000256" key="1">
    <source>
        <dbReference type="SAM" id="Phobius"/>
    </source>
</evidence>
<keyword evidence="1" id="KW-1133">Transmembrane helix</keyword>
<feature type="transmembrane region" description="Helical" evidence="1">
    <location>
        <begin position="71"/>
        <end position="90"/>
    </location>
</feature>
<dbReference type="Proteomes" id="UP001519293">
    <property type="component" value="Unassembled WGS sequence"/>
</dbReference>
<evidence type="ECO:0000313" key="2">
    <source>
        <dbReference type="EMBL" id="MBP2239487.1"/>
    </source>
</evidence>
<sequence length="178" mass="21959">MLNINVIYAFIWLFAMWKWGDIKNWQKYYPTFLFFVIGDFLYLYLLSDIYPMWRYAPQDMNENTRITNSHISLLVMAIKYPATILMYLPNFPKEKIFKQIFFILLWSFIYAINEFIDLRLNIINHSNGWNFYWSFLFNIVMFSILRIHHCKPLYAWMFSIVFIVFLWNIFDIPSRVFR</sequence>
<dbReference type="EMBL" id="JAGIKZ010000001">
    <property type="protein sequence ID" value="MBP2239487.1"/>
    <property type="molecule type" value="Genomic_DNA"/>
</dbReference>
<feature type="transmembrane region" description="Helical" evidence="1">
    <location>
        <begin position="153"/>
        <end position="170"/>
    </location>
</feature>
<dbReference type="InterPro" id="IPR048147">
    <property type="entry name" value="CBO0543-like"/>
</dbReference>
<organism evidence="2 3">
    <name type="scientific">Cytobacillus eiseniae</name>
    <dbReference type="NCBI Taxonomy" id="762947"/>
    <lineage>
        <taxon>Bacteria</taxon>
        <taxon>Bacillati</taxon>
        <taxon>Bacillota</taxon>
        <taxon>Bacilli</taxon>
        <taxon>Bacillales</taxon>
        <taxon>Bacillaceae</taxon>
        <taxon>Cytobacillus</taxon>
    </lineage>
</organism>